<feature type="signal peptide" evidence="4">
    <location>
        <begin position="1"/>
        <end position="20"/>
    </location>
</feature>
<dbReference type="PROSITE" id="PS51352">
    <property type="entry name" value="THIOREDOXIN_2"/>
    <property type="match status" value="1"/>
</dbReference>
<name>A0ABT0PC69_9GAMM</name>
<comment type="subcellular location">
    <subcellularLocation>
        <location evidence="3">Periplasm</location>
    </subcellularLocation>
</comment>
<dbReference type="InterPro" id="IPR013766">
    <property type="entry name" value="Thioredoxin_domain"/>
</dbReference>
<dbReference type="Proteomes" id="UP001203338">
    <property type="component" value="Unassembled WGS sequence"/>
</dbReference>
<evidence type="ECO:0000256" key="2">
    <source>
        <dbReference type="ARBA" id="ARBA00023284"/>
    </source>
</evidence>
<dbReference type="InterPro" id="IPR017937">
    <property type="entry name" value="Thioredoxin_CS"/>
</dbReference>
<dbReference type="PANTHER" id="PTHR35891">
    <property type="entry name" value="THIOL:DISULFIDE INTERCHANGE PROTEIN DSBA"/>
    <property type="match status" value="1"/>
</dbReference>
<proteinExistence type="inferred from homology"/>
<dbReference type="PROSITE" id="PS00194">
    <property type="entry name" value="THIOREDOXIN_1"/>
    <property type="match status" value="1"/>
</dbReference>
<reference evidence="6 7" key="1">
    <citation type="submission" date="2022-05" db="EMBL/GenBank/DDBJ databases">
        <authorList>
            <person name="Park J.-S."/>
        </authorList>
    </citation>
    <scope>NUCLEOTIDE SEQUENCE [LARGE SCALE GENOMIC DNA]</scope>
    <source>
        <strain evidence="6 7">2012CJ34-2</strain>
    </source>
</reference>
<dbReference type="Gene3D" id="3.40.30.10">
    <property type="entry name" value="Glutaredoxin"/>
    <property type="match status" value="1"/>
</dbReference>
<evidence type="ECO:0000313" key="7">
    <source>
        <dbReference type="Proteomes" id="UP001203338"/>
    </source>
</evidence>
<evidence type="ECO:0000256" key="3">
    <source>
        <dbReference type="PIRNR" id="PIRNR001488"/>
    </source>
</evidence>
<feature type="domain" description="Thioredoxin" evidence="5">
    <location>
        <begin position="10"/>
        <end position="201"/>
    </location>
</feature>
<dbReference type="Pfam" id="PF13462">
    <property type="entry name" value="Thioredoxin_4"/>
    <property type="match status" value="1"/>
</dbReference>
<feature type="chain" id="PRO_5046820335" description="Thiol:disulfide interchange protein" evidence="4">
    <location>
        <begin position="21"/>
        <end position="203"/>
    </location>
</feature>
<keyword evidence="3" id="KW-0574">Periplasm</keyword>
<comment type="caution">
    <text evidence="6">The sequence shown here is derived from an EMBL/GenBank/DDBJ whole genome shotgun (WGS) entry which is preliminary data.</text>
</comment>
<dbReference type="InterPro" id="IPR050824">
    <property type="entry name" value="Thiol_disulfide_DsbA"/>
</dbReference>
<evidence type="ECO:0000313" key="6">
    <source>
        <dbReference type="EMBL" id="MCL6268816.1"/>
    </source>
</evidence>
<dbReference type="EMBL" id="JAMFLX010000002">
    <property type="protein sequence ID" value="MCL6268816.1"/>
    <property type="molecule type" value="Genomic_DNA"/>
</dbReference>
<keyword evidence="1 4" id="KW-0732">Signal</keyword>
<evidence type="ECO:0000256" key="4">
    <source>
        <dbReference type="SAM" id="SignalP"/>
    </source>
</evidence>
<dbReference type="PANTHER" id="PTHR35891:SF2">
    <property type="entry name" value="THIOL:DISULFIDE INTERCHANGE PROTEIN DSBA"/>
    <property type="match status" value="1"/>
</dbReference>
<evidence type="ECO:0000256" key="1">
    <source>
        <dbReference type="ARBA" id="ARBA00022729"/>
    </source>
</evidence>
<organism evidence="6 7">
    <name type="scientific">Parendozoicomonas callyspongiae</name>
    <dbReference type="NCBI Taxonomy" id="2942213"/>
    <lineage>
        <taxon>Bacteria</taxon>
        <taxon>Pseudomonadati</taxon>
        <taxon>Pseudomonadota</taxon>
        <taxon>Gammaproteobacteria</taxon>
        <taxon>Oceanospirillales</taxon>
        <taxon>Endozoicomonadaceae</taxon>
        <taxon>Parendozoicomonas</taxon>
    </lineage>
</organism>
<dbReference type="InterPro" id="IPR036249">
    <property type="entry name" value="Thioredoxin-like_sf"/>
</dbReference>
<protein>
    <recommendedName>
        <fullName evidence="3">Thiol:disulfide interchange protein</fullName>
    </recommendedName>
</protein>
<dbReference type="RefSeq" id="WP_249697646.1">
    <property type="nucleotide sequence ID" value="NZ_JAMFLX010000002.1"/>
</dbReference>
<keyword evidence="7" id="KW-1185">Reference proteome</keyword>
<dbReference type="InterPro" id="IPR012336">
    <property type="entry name" value="Thioredoxin-like_fold"/>
</dbReference>
<dbReference type="SUPFAM" id="SSF52833">
    <property type="entry name" value="Thioredoxin-like"/>
    <property type="match status" value="1"/>
</dbReference>
<sequence length="203" mass="23203">MMRKLAAAFLLLTLPFAAFGYNFSEGQNYVQLPQNFRKTAQPTLTEVYSIYCGHCYKWEKNLVQTVKQDMARKKVVFNQAHIAYVAEYGDKVSKALLVAEKQGKLKAVKNALFSSVHDEMAGDWTSDRQFFATLAKAGLSQKEFEKNVSNPELKNTFKLWEGYEQNVPSTPSFIVNGRYLIKMDSLESFDQFYALIDYLLAQS</sequence>
<dbReference type="PIRSF" id="PIRSF001488">
    <property type="entry name" value="Tdi_protein"/>
    <property type="match status" value="1"/>
</dbReference>
<keyword evidence="2" id="KW-0676">Redox-active center</keyword>
<accession>A0ABT0PC69</accession>
<keyword evidence="3" id="KW-1015">Disulfide bond</keyword>
<evidence type="ECO:0000259" key="5">
    <source>
        <dbReference type="PROSITE" id="PS51352"/>
    </source>
</evidence>
<gene>
    <name evidence="6" type="ORF">M3P05_02480</name>
</gene>
<comment type="similarity">
    <text evidence="3">Belongs to the thioredoxin family.</text>
</comment>
<dbReference type="InterPro" id="IPR023205">
    <property type="entry name" value="DsbA/DsbL"/>
</dbReference>